<dbReference type="Proteomes" id="UP000225706">
    <property type="component" value="Unassembled WGS sequence"/>
</dbReference>
<dbReference type="InterPro" id="IPR034464">
    <property type="entry name" value="PAR10_RRM1_2"/>
</dbReference>
<evidence type="ECO:0000256" key="5">
    <source>
        <dbReference type="ARBA" id="ARBA00023242"/>
    </source>
</evidence>
<keyword evidence="15" id="KW-1185">Reference proteome</keyword>
<keyword evidence="8" id="KW-0175">Coiled coil</keyword>
<dbReference type="CDD" id="cd12547">
    <property type="entry name" value="RRM1_2_PAR10"/>
    <property type="match status" value="10"/>
</dbReference>
<comment type="caution">
    <text evidence="14">The sequence shown here is derived from an EMBL/GenBank/DDBJ whole genome shotgun (WGS) entry which is preliminary data.</text>
</comment>
<dbReference type="SMART" id="SM00360">
    <property type="entry name" value="RRM"/>
    <property type="match status" value="14"/>
</dbReference>
<evidence type="ECO:0000256" key="7">
    <source>
        <dbReference type="RuleBase" id="RU362114"/>
    </source>
</evidence>
<dbReference type="PANTHER" id="PTHR14453:SF102">
    <property type="entry name" value="PROTEIN MONO-ADP-RIBOSYLTRANSFERASE PARP14-LIKE"/>
    <property type="match status" value="1"/>
</dbReference>
<keyword evidence="6" id="KW-0694">RNA-binding</keyword>
<dbReference type="Pfam" id="PF00644">
    <property type="entry name" value="PARP"/>
    <property type="match status" value="1"/>
</dbReference>
<feature type="region of interest" description="Disordered" evidence="9">
    <location>
        <begin position="193"/>
        <end position="226"/>
    </location>
</feature>
<keyword evidence="2 7" id="KW-0328">Glycosyltransferase</keyword>
<comment type="subcellular location">
    <subcellularLocation>
        <location evidence="1">Nucleus</location>
    </subcellularLocation>
</comment>
<accession>A0A2B4RXE7</accession>
<feature type="compositionally biased region" description="Basic residues" evidence="9">
    <location>
        <begin position="2409"/>
        <end position="2425"/>
    </location>
</feature>
<protein>
    <recommendedName>
        <fullName evidence="7">Poly [ADP-ribose] polymerase</fullName>
        <shortName evidence="7">PARP</shortName>
        <ecNumber evidence="7">2.4.2.-</ecNumber>
    </recommendedName>
</protein>
<dbReference type="Pfam" id="PF23085">
    <property type="entry name" value="RRM_PARP14_3"/>
    <property type="match status" value="13"/>
</dbReference>
<keyword evidence="4 7" id="KW-0520">NAD</keyword>
<feature type="domain" description="WWE" evidence="11">
    <location>
        <begin position="2984"/>
        <end position="3062"/>
    </location>
</feature>
<feature type="compositionally biased region" description="Polar residues" evidence="9">
    <location>
        <begin position="2613"/>
        <end position="2623"/>
    </location>
</feature>
<feature type="domain" description="Macro" evidence="13">
    <location>
        <begin position="2670"/>
        <end position="2846"/>
    </location>
</feature>
<dbReference type="InterPro" id="IPR012677">
    <property type="entry name" value="Nucleotide-bd_a/b_plait_sf"/>
</dbReference>
<dbReference type="Pfam" id="PF01661">
    <property type="entry name" value="Macro"/>
    <property type="match status" value="3"/>
</dbReference>
<dbReference type="GO" id="GO:0010629">
    <property type="term" value="P:negative regulation of gene expression"/>
    <property type="evidence" value="ECO:0007669"/>
    <property type="project" value="TreeGrafter"/>
</dbReference>
<feature type="domain" description="RRM" evidence="10">
    <location>
        <begin position="971"/>
        <end position="1052"/>
    </location>
</feature>
<dbReference type="InterPro" id="IPR012317">
    <property type="entry name" value="Poly(ADP-ribose)pol_cat_dom"/>
</dbReference>
<dbReference type="GO" id="GO:0003950">
    <property type="term" value="F:NAD+ poly-ADP-ribosyltransferase activity"/>
    <property type="evidence" value="ECO:0007669"/>
    <property type="project" value="UniProtKB-UniRule"/>
</dbReference>
<evidence type="ECO:0000256" key="4">
    <source>
        <dbReference type="ARBA" id="ARBA00023027"/>
    </source>
</evidence>
<gene>
    <name evidence="14" type="primary">Parp14</name>
    <name evidence="14" type="ORF">AWC38_SpisGene13208</name>
</gene>
<keyword evidence="5" id="KW-0539">Nucleus</keyword>
<keyword evidence="3 7" id="KW-0808">Transferase</keyword>
<dbReference type="SUPFAM" id="SSF54928">
    <property type="entry name" value="RNA-binding domain, RBD"/>
    <property type="match status" value="9"/>
</dbReference>
<feature type="domain" description="Macro" evidence="13">
    <location>
        <begin position="2205"/>
        <end position="2397"/>
    </location>
</feature>
<dbReference type="PROSITE" id="PS50102">
    <property type="entry name" value="RRM"/>
    <property type="match status" value="12"/>
</dbReference>
<feature type="domain" description="RRM" evidence="10">
    <location>
        <begin position="1385"/>
        <end position="1466"/>
    </location>
</feature>
<dbReference type="InterPro" id="IPR002589">
    <property type="entry name" value="Macro_dom"/>
</dbReference>
<dbReference type="Gene3D" id="3.30.70.330">
    <property type="match status" value="16"/>
</dbReference>
<dbReference type="GO" id="GO:0003714">
    <property type="term" value="F:transcription corepressor activity"/>
    <property type="evidence" value="ECO:0007669"/>
    <property type="project" value="TreeGrafter"/>
</dbReference>
<feature type="domain" description="RRM" evidence="10">
    <location>
        <begin position="1207"/>
        <end position="1294"/>
    </location>
</feature>
<feature type="domain" description="RRM" evidence="10">
    <location>
        <begin position="1474"/>
        <end position="1550"/>
    </location>
</feature>
<dbReference type="PROSITE" id="PS51059">
    <property type="entry name" value="PARP_CATALYTIC"/>
    <property type="match status" value="1"/>
</dbReference>
<feature type="domain" description="RRM" evidence="10">
    <location>
        <begin position="1634"/>
        <end position="1714"/>
    </location>
</feature>
<dbReference type="PROSITE" id="PS50918">
    <property type="entry name" value="WWE"/>
    <property type="match status" value="1"/>
</dbReference>
<dbReference type="OrthoDB" id="5974751at2759"/>
<dbReference type="InterPro" id="IPR043472">
    <property type="entry name" value="Macro_dom-like"/>
</dbReference>
<evidence type="ECO:0000256" key="6">
    <source>
        <dbReference type="PROSITE-ProRule" id="PRU00176"/>
    </source>
</evidence>
<dbReference type="InterPro" id="IPR035979">
    <property type="entry name" value="RBD_domain_sf"/>
</dbReference>
<dbReference type="InterPro" id="IPR037197">
    <property type="entry name" value="WWE_dom_sf"/>
</dbReference>
<reference evidence="15" key="1">
    <citation type="journal article" date="2017" name="bioRxiv">
        <title>Comparative analysis of the genomes of Stylophora pistillata and Acropora digitifera provides evidence for extensive differences between species of corals.</title>
        <authorList>
            <person name="Voolstra C.R."/>
            <person name="Li Y."/>
            <person name="Liew Y.J."/>
            <person name="Baumgarten S."/>
            <person name="Zoccola D."/>
            <person name="Flot J.-F."/>
            <person name="Tambutte S."/>
            <person name="Allemand D."/>
            <person name="Aranda M."/>
        </authorList>
    </citation>
    <scope>NUCLEOTIDE SEQUENCE [LARGE SCALE GENOMIC DNA]</scope>
</reference>
<feature type="domain" description="RRM" evidence="10">
    <location>
        <begin position="1060"/>
        <end position="1141"/>
    </location>
</feature>
<dbReference type="InterPro" id="IPR004170">
    <property type="entry name" value="WWE_dom"/>
</dbReference>
<dbReference type="SMART" id="SM00506">
    <property type="entry name" value="A1pp"/>
    <property type="match status" value="3"/>
</dbReference>
<evidence type="ECO:0000313" key="15">
    <source>
        <dbReference type="Proteomes" id="UP000225706"/>
    </source>
</evidence>
<dbReference type="SUPFAM" id="SSF52949">
    <property type="entry name" value="Macro domain-like"/>
    <property type="match status" value="3"/>
</dbReference>
<dbReference type="SUPFAM" id="SSF117839">
    <property type="entry name" value="WWE domain"/>
    <property type="match status" value="1"/>
</dbReference>
<proteinExistence type="predicted"/>
<dbReference type="GO" id="GO:0003723">
    <property type="term" value="F:RNA binding"/>
    <property type="evidence" value="ECO:0007669"/>
    <property type="project" value="UniProtKB-UniRule"/>
</dbReference>
<feature type="domain" description="RRM" evidence="10">
    <location>
        <begin position="561"/>
        <end position="638"/>
    </location>
</feature>
<dbReference type="GO" id="GO:0005634">
    <property type="term" value="C:nucleus"/>
    <property type="evidence" value="ECO:0007669"/>
    <property type="project" value="UniProtKB-SubCell"/>
</dbReference>
<feature type="region of interest" description="Disordered" evidence="9">
    <location>
        <begin position="2613"/>
        <end position="2661"/>
    </location>
</feature>
<feature type="domain" description="RRM" evidence="10">
    <location>
        <begin position="650"/>
        <end position="726"/>
    </location>
</feature>
<evidence type="ECO:0000256" key="3">
    <source>
        <dbReference type="ARBA" id="ARBA00022679"/>
    </source>
</evidence>
<dbReference type="CDD" id="cd02907">
    <property type="entry name" value="Macro_Af1521_BAL-like"/>
    <property type="match status" value="1"/>
</dbReference>
<evidence type="ECO:0000256" key="8">
    <source>
        <dbReference type="SAM" id="Coils"/>
    </source>
</evidence>
<feature type="domain" description="PARP catalytic" evidence="12">
    <location>
        <begin position="3076"/>
        <end position="3268"/>
    </location>
</feature>
<feature type="domain" description="RRM" evidence="10">
    <location>
        <begin position="392"/>
        <end position="481"/>
    </location>
</feature>
<dbReference type="Gene3D" id="3.40.220.10">
    <property type="entry name" value="Leucine Aminopeptidase, subunit E, domain 1"/>
    <property type="match status" value="3"/>
</dbReference>
<dbReference type="Pfam" id="PF02825">
    <property type="entry name" value="WWE"/>
    <property type="match status" value="1"/>
</dbReference>
<dbReference type="InterPro" id="IPR052056">
    <property type="entry name" value="Mono-ARTD/PARP"/>
</dbReference>
<dbReference type="CDD" id="cd01439">
    <property type="entry name" value="TCCD_inducible_PARP_like"/>
    <property type="match status" value="1"/>
</dbReference>
<name>A0A2B4RXE7_STYPI</name>
<dbReference type="PANTHER" id="PTHR14453">
    <property type="entry name" value="PARP/ZINC FINGER CCCH TYPE DOMAIN CONTAINING PROTEIN"/>
    <property type="match status" value="1"/>
</dbReference>
<evidence type="ECO:0000259" key="13">
    <source>
        <dbReference type="PROSITE" id="PS51154"/>
    </source>
</evidence>
<feature type="coiled-coil region" evidence="8">
    <location>
        <begin position="2088"/>
        <end position="2115"/>
    </location>
</feature>
<feature type="domain" description="RRM" evidence="10">
    <location>
        <begin position="740"/>
        <end position="821"/>
    </location>
</feature>
<evidence type="ECO:0000256" key="1">
    <source>
        <dbReference type="ARBA" id="ARBA00004123"/>
    </source>
</evidence>
<dbReference type="PROSITE" id="PS51154">
    <property type="entry name" value="MACRO"/>
    <property type="match status" value="3"/>
</dbReference>
<evidence type="ECO:0000259" key="12">
    <source>
        <dbReference type="PROSITE" id="PS51059"/>
    </source>
</evidence>
<sequence length="3268" mass="358616">MSQHTTEDTVLNYLENSRRSGGGFVEEGKIEGSVVRVRFQSSEGSLGVLRKGNLTYDGAKLTITLNQPSRKLPVDTKRLFVKGLREKTTSDALQPYMVVESGIDVLTDYKSDTERISIKPLEGKTSEVEQLPVDVIVNSTSLDLDLSTNAGAKTLPAVADPKLQQECNTIVHLVVYDNDSQSVQAFQTELKKRGGVGPLPQQSPAGIKRRRGLRSGSTKRPYIDTPHADVDVTSEEKPVILDPLQPEIGIDNVVVQAKSGNITKEVTDAIATQSNSELDVALRKTSPVTIVKMERVQHPGLYRQYMVRRDQMEHKSSSNEKLLFHGTAGASLPTVSKHGFKRNYCDKNATSSQTVERCRRAVSVSHDAEIFRFMFVFRRVESNTIVNMDESRVLYVRGIDKAVSKGDLTIYFQSRKHSGGGDISSVELREGEAVITFEESYVASRVSGRVHTINGTKVEVSLYPFSRDYQSQNVLANQARVVAIRGLSQSTTVPTVLHYFEDPEQSGGGAIEEANIHGNSVLVKFKSSEVAHRVVKQHSHFLDGATLDVNFELLDTEASGKIIEITGLSTNSSEDSVWNYFENKRNGGGEVETVDFRPARGVAFVTFKDAHVARSVLQHSKHTLDGATLDVKAPTTETFLPNLAIPQEQRVIEVTGLALTTTKDAICNFFENRKRSGGGDVESVNHIQDQGFAVVTFATADIAKSVLEHGALLLDGTILNVKARSAATDVPGGGEIQELRTIEVTGLAPTTTKDSIVNFFENRKRSGGGDIETIDHTPEGGIAFITFETADSADGVLRHGKHTLDGAILNVKIITIKHDLSDTETDEPRTIEGIAVVTFTMAKTAKCVLERDNLTLDGATLSVSVHNTKIEPQDVEVTQQPRTIEVTGLAPTTTEDAIVNFFENKKRTGGGDVESVDYNPDRGTAVVTFTTADSVGGVLRHGEHSLDGAILNVKAIKMGTATLKAEADEFRTIQVTGLSGTTSKDAIVNFFENKKRSGGGEVESISHTPDQGVAVITFTTTESMDGVLRHREHTLDGAILKVKAIEIGSNLPAAETDKSRTIEVTGLATATTKDAIINFFENNKRSGGGDVESINHTPDQGTAVITFTTAENAEGVLRRGEHTLDGAILHIKTIKIGSNLPAAETDESRTIEVTGLATATTKDAIINFFENNKRSGGGDVESINHIPDQRTAVITFTTAETETDDSRTVEVTGLATATTKDAIVNFFENNKRSGGGDVESIHHTPDQGTAVITFTTAESADGVLRHGEHTLDGAILKVKGIKIGSNLSIAETDKSRTIEVTGLATATTKDAIINFFENNKRSGGGDVESINHTPDQGTAVITFTTAESADGVLRSGEHTLDGAILKVKAIKIGSNSCAAETDESRTIEVTGLATATTKDAIINFFENNKRSGGGDIESINHTPDRGTAVITFTTVESTDGVLGRGEHTLDGAILKVKAIKIRSYLPAAETYESRTIEVTGLAATTTKDAIVNFFENNKRSGGGDVQSIDHTPDQGTAVITFTIADSALEVVNKGNLTLDEAQLKVTLKQSRCKVHVDTRKLIVRGLDKKTTKTTLGCYMEKEGGAEVLSVDLGNEGCALVSFREAYDYQFLTKKISEKPLDGKTLSVEQVPVCHCVQVTGLSKEKTTEDGIRYYFASAKNNGGDVSHIDLNIKEGWALVYFEDPEVVFNVVRKSHVLDQAELDVRAYYPFLGKPQTDEPEVELLRNIDVDAQKVRFILENCKPDVIQIEDEHGVTIAWKEDLSSVAITPSNRTSGNKNSFDKACEAFTTYLNEFSRSTLCVHPEAWNAVQEKFRKNGSHAKEKVKATFNSDKHEIVLMGKKQEVEAVAEDLESLSCAIEKKMKIEASKTTKEIDKVPVLKLQLLRHLDFEKELEAEIEETEVKIIPEEERVRVRGPPDSHVKVSEAIWKAVANVKELKLDMTQNALTVLKSTATQKFIKDHFTANNLQAFLIFDSESERNLVIMGMKTDVVDKARDLVKELIVEDTLNLDEDHIQFKKSKKWSQLMDGLTTKRRVLSLSFDTGNKRVCLAGSKEDVLFASEAVKRFLEENTIVNSDVRLSAGCRRFLVRYQEQELRRIEDELVEYSIKIRVLADKDDGHVVVSGTMDGVNQATKLIRDLASKVENRKVFFDKPGMRKLLDGNKGKKILTLLENEHKCVIEHVATQNDRSKGLTEEEKEASRKKRESLRSFRTSEGKKIMVFKDSICDRAVDVIVNAANSKLKHKDGVSKAIAQAAGKAMQDECDRIIINRGEILEGQVVETTAGKLPFKKVIHAVGPRWRKEAARQKSFGKIPQEEKFLRFAVTNALDTASRYNSVAIPAIGTGAFEFPQDLCARIMVESALEFYKENPSCCLSEIHFSCPEDEVAKAFVDVMDSRFLQDPNYETASSPKKRSQFKKPKFTRKPKTTPSSETISLEIPNGVKTPEGLKVVLVTGDMRKEKVDVIVNSTSPELDLSKNASAKALSSAAGPKLQEECNMIGKVGNGEVVVTSGANLTCKHVFHTTCIGWQDGKGEKVLRDIIKKCLDEAQKRGVSSIAIPAIGTGNLKFPHDRVATASFDEVFSFSKNNPKSTLKEVHLVVYDKDLASVQAFQTELQNQKRGQPESTPPPLPKTESRQRRRHGLRGMGTKTLNPDTSTIKHDAGESMSDILDPIKPEIIMGNVFVQAEIGDITKEETDAIATLSNEELDVAYGGGVGKAILDAGGQIIQAECSSLGPVTPGSISVTGAGKLQVRYIYHMVRERNSNSSMKECIFNCLQKVDSDGLTSVSFPAVGTGIIKSGAKEAAEILLSAISKFAQEHPTSLAIIRIVIFQPHMLQAYRNAMEKFISSSEGESGLLSKIVGWLGFGKSGSAISNPTEARKMLRKRGISFLDIFAASKEDIDKIVEEIERDVADNCKIKTILNDAISKLSTQQTRKIVELQLNHDAVVTIEEAVGRISIRGDADDVLDIATEIHEILSQQIEEEHVRGVGELLCRNIQWYSYYPDDHENLDPYDARDNLRIEEAFNDGKESVIVVIDENRYEIVFKDMIERCVEDGEESIVVRKVIGKGVPIQWEKQPTDDSGKEKEFHLVSLDPVTHSKEYRKVAGELGKTSAVTIIKIERVQNPTLYRAYMVKKEQMDRKNGSNEKALFHGTAGASCSSINHHGFNRSYCGKNATVYGNGVYFARDASYSTQNKYSPPDGAGNRYMYLARVLVGEYTTGRQGMITPPPKGADATDAYDTVVDKPTDPTIFVVFYDNQCYPDYLITFK</sequence>
<dbReference type="EC" id="2.4.2.-" evidence="7"/>
<evidence type="ECO:0000256" key="2">
    <source>
        <dbReference type="ARBA" id="ARBA00022676"/>
    </source>
</evidence>
<dbReference type="InterPro" id="IPR000504">
    <property type="entry name" value="RRM_dom"/>
</dbReference>
<evidence type="ECO:0000259" key="11">
    <source>
        <dbReference type="PROSITE" id="PS50918"/>
    </source>
</evidence>
<evidence type="ECO:0000313" key="14">
    <source>
        <dbReference type="EMBL" id="PFX22291.1"/>
    </source>
</evidence>
<evidence type="ECO:0000256" key="9">
    <source>
        <dbReference type="SAM" id="MobiDB-lite"/>
    </source>
</evidence>
<evidence type="ECO:0000259" key="10">
    <source>
        <dbReference type="PROSITE" id="PS50102"/>
    </source>
</evidence>
<dbReference type="CDD" id="cd00590">
    <property type="entry name" value="RRM_SF"/>
    <property type="match status" value="1"/>
</dbReference>
<dbReference type="Gene3D" id="3.90.228.10">
    <property type="match status" value="2"/>
</dbReference>
<dbReference type="GO" id="GO:0005737">
    <property type="term" value="C:cytoplasm"/>
    <property type="evidence" value="ECO:0007669"/>
    <property type="project" value="TreeGrafter"/>
</dbReference>
<dbReference type="SUPFAM" id="SSF56399">
    <property type="entry name" value="ADP-ribosylation"/>
    <property type="match status" value="2"/>
</dbReference>
<feature type="region of interest" description="Disordered" evidence="9">
    <location>
        <begin position="2188"/>
        <end position="2207"/>
    </location>
</feature>
<feature type="domain" description="RRM" evidence="10">
    <location>
        <begin position="882"/>
        <end position="963"/>
    </location>
</feature>
<dbReference type="EMBL" id="LSMT01000244">
    <property type="protein sequence ID" value="PFX22291.1"/>
    <property type="molecule type" value="Genomic_DNA"/>
</dbReference>
<dbReference type="FunFam" id="3.90.228.10:FF:000008">
    <property type="entry name" value="Poly [ADP-ribose] polymerase"/>
    <property type="match status" value="1"/>
</dbReference>
<organism evidence="14 15">
    <name type="scientific">Stylophora pistillata</name>
    <name type="common">Smooth cauliflower coral</name>
    <dbReference type="NCBI Taxonomy" id="50429"/>
    <lineage>
        <taxon>Eukaryota</taxon>
        <taxon>Metazoa</taxon>
        <taxon>Cnidaria</taxon>
        <taxon>Anthozoa</taxon>
        <taxon>Hexacorallia</taxon>
        <taxon>Scleractinia</taxon>
        <taxon>Astrocoeniina</taxon>
        <taxon>Pocilloporidae</taxon>
        <taxon>Stylophora</taxon>
    </lineage>
</organism>
<feature type="domain" description="RRM" evidence="10">
    <location>
        <begin position="1296"/>
        <end position="1372"/>
    </location>
</feature>
<feature type="domain" description="Macro" evidence="13">
    <location>
        <begin position="2436"/>
        <end position="2618"/>
    </location>
</feature>
<feature type="region of interest" description="Disordered" evidence="9">
    <location>
        <begin position="2401"/>
        <end position="2437"/>
    </location>
</feature>
<dbReference type="Gene3D" id="3.30.720.50">
    <property type="match status" value="1"/>
</dbReference>